<dbReference type="PANTHER" id="PTHR43798">
    <property type="entry name" value="MONOACYLGLYCEROL LIPASE"/>
    <property type="match status" value="1"/>
</dbReference>
<dbReference type="InterPro" id="IPR029058">
    <property type="entry name" value="AB_hydrolase_fold"/>
</dbReference>
<dbReference type="OMA" id="WFRPLSH"/>
<dbReference type="Gene3D" id="3.40.50.1820">
    <property type="entry name" value="alpha/beta hydrolase"/>
    <property type="match status" value="1"/>
</dbReference>
<evidence type="ECO:0000313" key="2">
    <source>
        <dbReference type="EMBL" id="EMC92042.1"/>
    </source>
</evidence>
<organism evidence="2 3">
    <name type="scientific">Baudoinia panamericana (strain UAMH 10762)</name>
    <name type="common">Angels' share fungus</name>
    <name type="synonym">Baudoinia compniacensis (strain UAMH 10762)</name>
    <dbReference type="NCBI Taxonomy" id="717646"/>
    <lineage>
        <taxon>Eukaryota</taxon>
        <taxon>Fungi</taxon>
        <taxon>Dikarya</taxon>
        <taxon>Ascomycota</taxon>
        <taxon>Pezizomycotina</taxon>
        <taxon>Dothideomycetes</taxon>
        <taxon>Dothideomycetidae</taxon>
        <taxon>Mycosphaerellales</taxon>
        <taxon>Teratosphaeriaceae</taxon>
        <taxon>Baudoinia</taxon>
    </lineage>
</organism>
<sequence length="276" mass="29485">MVLRSINTAGGTLAVEIEGEGPLVICSPGMGDTRDAYAPFAKQLVSQGYCVASMDIRGHGDSSTTFTQYGDAAQAEDFLTVAKELNKGPAVLAGCSFSAGAATIAAGKSPESVVGIILLGPFLRNPMGAVGMWFMPLLFRWPWGPTMWQMYVPTLWPGLGEQAKERAASSTKSLTRSGRWSAFYQTVCGCNHDAVTPWLGKAKCPALVVMGDKDPDFSKPKEEAEWVASNFSDAKVLMLEGVGHAPMLERPEAVSKAALDFLGKLRDQVAWKSATT</sequence>
<dbReference type="GeneID" id="19113420"/>
<dbReference type="GO" id="GO:0047372">
    <property type="term" value="F:monoacylglycerol lipase activity"/>
    <property type="evidence" value="ECO:0007669"/>
    <property type="project" value="TreeGrafter"/>
</dbReference>
<dbReference type="InterPro" id="IPR000073">
    <property type="entry name" value="AB_hydrolase_1"/>
</dbReference>
<dbReference type="AlphaFoldDB" id="M2LDJ5"/>
<dbReference type="GO" id="GO:0016020">
    <property type="term" value="C:membrane"/>
    <property type="evidence" value="ECO:0007669"/>
    <property type="project" value="TreeGrafter"/>
</dbReference>
<dbReference type="eggNOG" id="KOG1454">
    <property type="taxonomic scope" value="Eukaryota"/>
</dbReference>
<dbReference type="SUPFAM" id="SSF53474">
    <property type="entry name" value="alpha/beta-Hydrolases"/>
    <property type="match status" value="1"/>
</dbReference>
<dbReference type="HOGENOM" id="CLU_020336_50_2_1"/>
<dbReference type="EMBL" id="KB445562">
    <property type="protein sequence ID" value="EMC92042.1"/>
    <property type="molecule type" value="Genomic_DNA"/>
</dbReference>
<dbReference type="PANTHER" id="PTHR43798:SF5">
    <property type="entry name" value="MONOACYLGLYCEROL LIPASE ABHD6"/>
    <property type="match status" value="1"/>
</dbReference>
<dbReference type="InterPro" id="IPR050266">
    <property type="entry name" value="AB_hydrolase_sf"/>
</dbReference>
<dbReference type="InterPro" id="IPR000639">
    <property type="entry name" value="Epox_hydrolase-like"/>
</dbReference>
<reference evidence="2 3" key="1">
    <citation type="journal article" date="2012" name="PLoS Pathog.">
        <title>Diverse lifestyles and strategies of plant pathogenesis encoded in the genomes of eighteen Dothideomycetes fungi.</title>
        <authorList>
            <person name="Ohm R.A."/>
            <person name="Feau N."/>
            <person name="Henrissat B."/>
            <person name="Schoch C.L."/>
            <person name="Horwitz B.A."/>
            <person name="Barry K.W."/>
            <person name="Condon B.J."/>
            <person name="Copeland A.C."/>
            <person name="Dhillon B."/>
            <person name="Glaser F."/>
            <person name="Hesse C.N."/>
            <person name="Kosti I."/>
            <person name="LaButti K."/>
            <person name="Lindquist E.A."/>
            <person name="Lucas S."/>
            <person name="Salamov A.A."/>
            <person name="Bradshaw R.E."/>
            <person name="Ciuffetti L."/>
            <person name="Hamelin R.C."/>
            <person name="Kema G.H.J."/>
            <person name="Lawrence C."/>
            <person name="Scott J.A."/>
            <person name="Spatafora J.W."/>
            <person name="Turgeon B.G."/>
            <person name="de Wit P.J.G.M."/>
            <person name="Zhong S."/>
            <person name="Goodwin S.B."/>
            <person name="Grigoriev I.V."/>
        </authorList>
    </citation>
    <scope>NUCLEOTIDE SEQUENCE [LARGE SCALE GENOMIC DNA]</scope>
    <source>
        <strain evidence="2 3">UAMH 10762</strain>
    </source>
</reference>
<dbReference type="Proteomes" id="UP000011761">
    <property type="component" value="Unassembled WGS sequence"/>
</dbReference>
<evidence type="ECO:0000259" key="1">
    <source>
        <dbReference type="Pfam" id="PF12697"/>
    </source>
</evidence>
<protein>
    <recommendedName>
        <fullName evidence="1">AB hydrolase-1 domain-containing protein</fullName>
    </recommendedName>
</protein>
<dbReference type="GO" id="GO:0046464">
    <property type="term" value="P:acylglycerol catabolic process"/>
    <property type="evidence" value="ECO:0007669"/>
    <property type="project" value="TreeGrafter"/>
</dbReference>
<dbReference type="PRINTS" id="PR00412">
    <property type="entry name" value="EPOXHYDRLASE"/>
</dbReference>
<accession>M2LDJ5</accession>
<keyword evidence="3" id="KW-1185">Reference proteome</keyword>
<gene>
    <name evidence="2" type="ORF">BAUCODRAFT_38060</name>
</gene>
<feature type="domain" description="AB hydrolase-1" evidence="1">
    <location>
        <begin position="24"/>
        <end position="256"/>
    </location>
</feature>
<evidence type="ECO:0000313" key="3">
    <source>
        <dbReference type="Proteomes" id="UP000011761"/>
    </source>
</evidence>
<dbReference type="OrthoDB" id="408373at2759"/>
<dbReference type="RefSeq" id="XP_007680327.1">
    <property type="nucleotide sequence ID" value="XM_007682137.1"/>
</dbReference>
<proteinExistence type="predicted"/>
<name>M2LDJ5_BAUPA</name>
<dbReference type="Pfam" id="PF12697">
    <property type="entry name" value="Abhydrolase_6"/>
    <property type="match status" value="1"/>
</dbReference>
<dbReference type="KEGG" id="bcom:BAUCODRAFT_38060"/>
<dbReference type="STRING" id="717646.M2LDJ5"/>